<protein>
    <submittedName>
        <fullName evidence="4">Carotenoid 1,2-hydratase</fullName>
    </submittedName>
</protein>
<feature type="region of interest" description="Disordered" evidence="1">
    <location>
        <begin position="383"/>
        <end position="416"/>
    </location>
</feature>
<reference evidence="4 5" key="1">
    <citation type="submission" date="2021-05" db="EMBL/GenBank/DDBJ databases">
        <title>Shewanella sp. JM162201.</title>
        <authorList>
            <person name="Xu S."/>
            <person name="Li A."/>
        </authorList>
    </citation>
    <scope>NUCLEOTIDE SEQUENCE [LARGE SCALE GENOMIC DNA]</scope>
    <source>
        <strain evidence="4 5">JM162201</strain>
    </source>
</reference>
<evidence type="ECO:0000256" key="1">
    <source>
        <dbReference type="SAM" id="MobiDB-lite"/>
    </source>
</evidence>
<organism evidence="4 5">
    <name type="scientific">Shewanella jiangmenensis</name>
    <dbReference type="NCBI Taxonomy" id="2837387"/>
    <lineage>
        <taxon>Bacteria</taxon>
        <taxon>Pseudomonadati</taxon>
        <taxon>Pseudomonadota</taxon>
        <taxon>Gammaproteobacteria</taxon>
        <taxon>Alteromonadales</taxon>
        <taxon>Shewanellaceae</taxon>
        <taxon>Shewanella</taxon>
    </lineage>
</organism>
<keyword evidence="5" id="KW-1185">Reference proteome</keyword>
<accession>A0ABS5V1H8</accession>
<dbReference type="PROSITE" id="PS51257">
    <property type="entry name" value="PROKAR_LIPOPROTEIN"/>
    <property type="match status" value="1"/>
</dbReference>
<dbReference type="EMBL" id="JAHEPS010000001">
    <property type="protein sequence ID" value="MBT1443765.1"/>
    <property type="molecule type" value="Genomic_DNA"/>
</dbReference>
<dbReference type="InterPro" id="IPR010791">
    <property type="entry name" value="AttH_dom"/>
</dbReference>
<dbReference type="RefSeq" id="WP_214505926.1">
    <property type="nucleotide sequence ID" value="NZ_JAHEPS010000001.1"/>
</dbReference>
<comment type="caution">
    <text evidence="4">The sequence shown here is derived from an EMBL/GenBank/DDBJ whole genome shotgun (WGS) entry which is preliminary data.</text>
</comment>
<gene>
    <name evidence="4" type="ORF">KJI95_04390</name>
</gene>
<dbReference type="Proteomes" id="UP001195903">
    <property type="component" value="Unassembled WGS sequence"/>
</dbReference>
<evidence type="ECO:0000256" key="2">
    <source>
        <dbReference type="SAM" id="SignalP"/>
    </source>
</evidence>
<keyword evidence="2" id="KW-0732">Signal</keyword>
<dbReference type="PANTHER" id="PTHR38591">
    <property type="entry name" value="HYDROLASE"/>
    <property type="match status" value="1"/>
</dbReference>
<evidence type="ECO:0000259" key="3">
    <source>
        <dbReference type="Pfam" id="PF07143"/>
    </source>
</evidence>
<evidence type="ECO:0000313" key="5">
    <source>
        <dbReference type="Proteomes" id="UP001195903"/>
    </source>
</evidence>
<dbReference type="Pfam" id="PF07143">
    <property type="entry name" value="CrtC"/>
    <property type="match status" value="1"/>
</dbReference>
<dbReference type="Gene3D" id="2.40.370.10">
    <property type="entry name" value="AttH-like domain"/>
    <property type="match status" value="2"/>
</dbReference>
<feature type="signal peptide" evidence="2">
    <location>
        <begin position="1"/>
        <end position="27"/>
    </location>
</feature>
<feature type="compositionally biased region" description="Basic and acidic residues" evidence="1">
    <location>
        <begin position="384"/>
        <end position="406"/>
    </location>
</feature>
<dbReference type="Pfam" id="PF17186">
    <property type="entry name" value="Lipocalin_9"/>
    <property type="match status" value="1"/>
</dbReference>
<dbReference type="SUPFAM" id="SSF159245">
    <property type="entry name" value="AttH-like"/>
    <property type="match status" value="1"/>
</dbReference>
<feature type="domain" description="AttH" evidence="3">
    <location>
        <begin position="80"/>
        <end position="269"/>
    </location>
</feature>
<sequence length="416" mass="45810">MAFCKKIKTLPLMLPIMLLLALLSGCGEPVTTQTQNSQIQDSSGMGELMSGDITGFDKVKPTTALSFPADHGPHNNFRQEWWYLTANLTTASGEPLGLQWTQFRVALKPLNPAPEQEPDPALNQAAQSDNSWQSRQLWFAHAAVTRKNSHIAAERWSRGHGALAGAGGSPFAVYLSDWRWQSQTEALFPASLAVAHSGDKGTLAYRLNLSSSSPLQLQGDKGYSAKSADAGLASHYYSAPFIHIEGEVLLDGSWQQVRGQGWLDREWSSAFLGLKQQGWDWFALRLDDGSALMLFALREQNAKSFTHANRMWPDGRSQKLEVISMSPSDYHQGYPVAWQLNLKDKSAGENNGTGSELNLKVEALNPDARMALSMQYWEGPVRISRGDSKSDSDNKGDIDSKSDSHIGEGYMELTGY</sequence>
<name>A0ABS5V1H8_9GAMM</name>
<proteinExistence type="predicted"/>
<evidence type="ECO:0000313" key="4">
    <source>
        <dbReference type="EMBL" id="MBT1443765.1"/>
    </source>
</evidence>
<feature type="chain" id="PRO_5047173024" evidence="2">
    <location>
        <begin position="28"/>
        <end position="416"/>
    </location>
</feature>
<dbReference type="InterPro" id="IPR023374">
    <property type="entry name" value="AttH-like_dom_sf"/>
</dbReference>
<dbReference type="PANTHER" id="PTHR38591:SF1">
    <property type="entry name" value="BLL1000 PROTEIN"/>
    <property type="match status" value="1"/>
</dbReference>